<evidence type="ECO:0000256" key="1">
    <source>
        <dbReference type="ARBA" id="ARBA00004141"/>
    </source>
</evidence>
<keyword evidence="7 8" id="KW-0924">Ammonia transport</keyword>
<dbReference type="NCBIfam" id="TIGR00836">
    <property type="entry name" value="amt"/>
    <property type="match status" value="1"/>
</dbReference>
<evidence type="ECO:0000256" key="5">
    <source>
        <dbReference type="ARBA" id="ARBA00022989"/>
    </source>
</evidence>
<evidence type="ECO:0000256" key="6">
    <source>
        <dbReference type="ARBA" id="ARBA00023136"/>
    </source>
</evidence>
<evidence type="ECO:0000256" key="7">
    <source>
        <dbReference type="ARBA" id="ARBA00023177"/>
    </source>
</evidence>
<protein>
    <recommendedName>
        <fullName evidence="8">Ammonium transporter</fullName>
    </recommendedName>
</protein>
<reference evidence="11" key="2">
    <citation type="submission" date="2015-05" db="EMBL/GenBank/DDBJ databases">
        <authorList>
            <person name="Wang D.B."/>
            <person name="Wang M."/>
        </authorList>
    </citation>
    <scope>NUCLEOTIDE SEQUENCE [LARGE SCALE GENOMIC DNA]</scope>
    <source>
        <strain evidence="11">L1-83</strain>
    </source>
</reference>
<dbReference type="Proteomes" id="UP000095453">
    <property type="component" value="Unassembled WGS sequence"/>
</dbReference>
<keyword evidence="3 8" id="KW-0813">Transport</keyword>
<dbReference type="Proteomes" id="UP000049828">
    <property type="component" value="Unassembled WGS sequence"/>
</dbReference>
<dbReference type="GO" id="GO:0008519">
    <property type="term" value="F:ammonium channel activity"/>
    <property type="evidence" value="ECO:0007669"/>
    <property type="project" value="InterPro"/>
</dbReference>
<evidence type="ECO:0000313" key="11">
    <source>
        <dbReference type="EMBL" id="CRL43339.1"/>
    </source>
</evidence>
<dbReference type="AlphaFoldDB" id="A0A0M6X1M7"/>
<comment type="similarity">
    <text evidence="2 8">Belongs to the ammonia transporter channel (TC 1.A.11.2) family.</text>
</comment>
<evidence type="ECO:0000313" key="15">
    <source>
        <dbReference type="Proteomes" id="UP000095453"/>
    </source>
</evidence>
<proteinExistence type="inferred from homology"/>
<dbReference type="EMBL" id="CYXX01000007">
    <property type="protein sequence ID" value="CUM95373.1"/>
    <property type="molecule type" value="Genomic_DNA"/>
</dbReference>
<evidence type="ECO:0000256" key="3">
    <source>
        <dbReference type="ARBA" id="ARBA00022448"/>
    </source>
</evidence>
<dbReference type="Pfam" id="PF00909">
    <property type="entry name" value="Ammonium_transp"/>
    <property type="match status" value="1"/>
</dbReference>
<dbReference type="PANTHER" id="PTHR11730">
    <property type="entry name" value="AMMONIUM TRANSPORTER"/>
    <property type="match status" value="1"/>
</dbReference>
<dbReference type="GO" id="GO:0005886">
    <property type="term" value="C:plasma membrane"/>
    <property type="evidence" value="ECO:0007669"/>
    <property type="project" value="UniProtKB-SubCell"/>
</dbReference>
<keyword evidence="14" id="KW-1185">Reference proteome</keyword>
<dbReference type="InterPro" id="IPR024041">
    <property type="entry name" value="NH4_transpt_AmtB-like_dom"/>
</dbReference>
<feature type="region of interest" description="Disordered" evidence="9">
    <location>
        <begin position="379"/>
        <end position="398"/>
    </location>
</feature>
<evidence type="ECO:0000256" key="4">
    <source>
        <dbReference type="ARBA" id="ARBA00022692"/>
    </source>
</evidence>
<keyword evidence="4 8" id="KW-0812">Transmembrane</keyword>
<keyword evidence="5 8" id="KW-1133">Transmembrane helix</keyword>
<keyword evidence="6 8" id="KW-0472">Membrane</keyword>
<dbReference type="PANTHER" id="PTHR11730:SF89">
    <property type="entry name" value="AMMONIUM TRANSPORTER SLL0108-RELATED"/>
    <property type="match status" value="1"/>
</dbReference>
<evidence type="ECO:0000313" key="16">
    <source>
        <dbReference type="Proteomes" id="UP000266391"/>
    </source>
</evidence>
<reference evidence="13 16" key="3">
    <citation type="submission" date="2018-08" db="EMBL/GenBank/DDBJ databases">
        <title>A genome reference for cultivated species of the human gut microbiota.</title>
        <authorList>
            <person name="Zou Y."/>
            <person name="Xue W."/>
            <person name="Luo G."/>
        </authorList>
    </citation>
    <scope>NUCLEOTIDE SEQUENCE [LARGE SCALE GENOMIC DNA]</scope>
    <source>
        <strain evidence="13 16">AM32-8LB</strain>
    </source>
</reference>
<dbReference type="GO" id="GO:0097272">
    <property type="term" value="P:ammonium homeostasis"/>
    <property type="evidence" value="ECO:0007669"/>
    <property type="project" value="TreeGrafter"/>
</dbReference>
<evidence type="ECO:0000256" key="2">
    <source>
        <dbReference type="ARBA" id="ARBA00005887"/>
    </source>
</evidence>
<feature type="transmembrane region" description="Helical" evidence="8">
    <location>
        <begin position="109"/>
        <end position="126"/>
    </location>
</feature>
<dbReference type="EMBL" id="CVRS01000129">
    <property type="protein sequence ID" value="CRL43339.1"/>
    <property type="molecule type" value="Genomic_DNA"/>
</dbReference>
<dbReference type="RefSeq" id="WP_055040577.1">
    <property type="nucleotide sequence ID" value="NZ_CVRS01000129.1"/>
</dbReference>
<evidence type="ECO:0000313" key="12">
    <source>
        <dbReference type="EMBL" id="CUM95373.1"/>
    </source>
</evidence>
<evidence type="ECO:0000259" key="10">
    <source>
        <dbReference type="Pfam" id="PF00909"/>
    </source>
</evidence>
<feature type="transmembrane region" description="Helical" evidence="8">
    <location>
        <begin position="303"/>
        <end position="321"/>
    </location>
</feature>
<feature type="transmembrane region" description="Helical" evidence="8">
    <location>
        <begin position="247"/>
        <end position="264"/>
    </location>
</feature>
<feature type="transmembrane region" description="Helical" evidence="8">
    <location>
        <begin position="336"/>
        <end position="361"/>
    </location>
</feature>
<dbReference type="STRING" id="360807.ERS852392_01149"/>
<dbReference type="InterPro" id="IPR018047">
    <property type="entry name" value="Ammonium_transpt_CS"/>
</dbReference>
<feature type="transmembrane region" description="Helical" evidence="8">
    <location>
        <begin position="188"/>
        <end position="205"/>
    </location>
</feature>
<evidence type="ECO:0000256" key="9">
    <source>
        <dbReference type="SAM" id="MobiDB-lite"/>
    </source>
</evidence>
<dbReference type="InterPro" id="IPR001905">
    <property type="entry name" value="Ammonium_transpt"/>
</dbReference>
<sequence length="398" mass="42514">MDMSVWYLMGAALVFFMQCGFAMVEAGFTRAKNVGNITMKNLMDFCIGTVAFYLLGYNLLCGEGGFVGWGLNPFTGFGETDWSGFVFNLVFCATAATIVSGAMAERTKFITYCIYSFIISLVVYPIEAHWVWGATPWLTDMGFTDFAGSACIHMVGGITAFIGAAMLGPRIGKYDKNGKARPILGHNILIGALGVFILWFGWYGFNGAAATDTMQLSQIFATTTVAPAVATVSAMIFTWIRNGKPDVSMSLNGSLAGLVAVTAGCANVDVIGSFIIGAVAGVLVCVAVYFIEDKLKVDDPVGAVAVHGCNGIWGTIAVGLFDYKDGLFYGGGVHHLLIQLLGIVCIAGWTIVTMTIVFTVLKKTIGLRVSAQEEVEGLDSTEHGLESGYPDFVPRELH</sequence>
<evidence type="ECO:0000256" key="8">
    <source>
        <dbReference type="RuleBase" id="RU362002"/>
    </source>
</evidence>
<organism evidence="11 14">
    <name type="scientific">Roseburia inulinivorans</name>
    <dbReference type="NCBI Taxonomy" id="360807"/>
    <lineage>
        <taxon>Bacteria</taxon>
        <taxon>Bacillati</taxon>
        <taxon>Bacillota</taxon>
        <taxon>Clostridia</taxon>
        <taxon>Lachnospirales</taxon>
        <taxon>Lachnospiraceae</taxon>
        <taxon>Roseburia</taxon>
    </lineage>
</organism>
<dbReference type="Gene3D" id="1.10.3430.10">
    <property type="entry name" value="Ammonium transporter AmtB like domains"/>
    <property type="match status" value="1"/>
</dbReference>
<gene>
    <name evidence="12" type="primary">amt</name>
    <name evidence="13" type="ORF">DW813_10010</name>
    <name evidence="12" type="ORF">ERS852444_01233</name>
    <name evidence="11" type="ORF">RIL183_09531</name>
</gene>
<feature type="transmembrane region" description="Helical" evidence="8">
    <location>
        <begin position="217"/>
        <end position="240"/>
    </location>
</feature>
<evidence type="ECO:0000313" key="14">
    <source>
        <dbReference type="Proteomes" id="UP000049828"/>
    </source>
</evidence>
<dbReference type="OrthoDB" id="9814202at2"/>
<dbReference type="FunFam" id="1.10.3430.10:FF:000008">
    <property type="entry name" value="Ammonium transporter"/>
    <property type="match status" value="1"/>
</dbReference>
<dbReference type="Proteomes" id="UP000266391">
    <property type="component" value="Unassembled WGS sequence"/>
</dbReference>
<reference evidence="14" key="1">
    <citation type="submission" date="2015-05" db="EMBL/GenBank/DDBJ databases">
        <authorList>
            <consortium name="Pathogen Informatics"/>
        </authorList>
    </citation>
    <scope>NUCLEOTIDE SEQUENCE [LARGE SCALE GENOMIC DNA]</scope>
    <source>
        <strain evidence="12 15">2789STDY5608887</strain>
        <strain evidence="14">L1-83</strain>
    </source>
</reference>
<dbReference type="SUPFAM" id="SSF111352">
    <property type="entry name" value="Ammonium transporter"/>
    <property type="match status" value="1"/>
</dbReference>
<comment type="subcellular location">
    <subcellularLocation>
        <location evidence="8">Cell membrane</location>
        <topology evidence="8">Multi-pass membrane protein</topology>
    </subcellularLocation>
    <subcellularLocation>
        <location evidence="1">Membrane</location>
        <topology evidence="1">Multi-pass membrane protein</topology>
    </subcellularLocation>
</comment>
<feature type="transmembrane region" description="Helical" evidence="8">
    <location>
        <begin position="270"/>
        <end position="291"/>
    </location>
</feature>
<name>A0A0M6X1M7_9FIRM</name>
<evidence type="ECO:0000313" key="13">
    <source>
        <dbReference type="EMBL" id="RHD03047.1"/>
    </source>
</evidence>
<accession>A0A0M6X1M7</accession>
<feature type="transmembrane region" description="Helical" evidence="8">
    <location>
        <begin position="6"/>
        <end position="24"/>
    </location>
</feature>
<dbReference type="EMBL" id="QSIQ01000014">
    <property type="protein sequence ID" value="RHD03047.1"/>
    <property type="molecule type" value="Genomic_DNA"/>
</dbReference>
<feature type="transmembrane region" description="Helical" evidence="8">
    <location>
        <begin position="45"/>
        <end position="70"/>
    </location>
</feature>
<feature type="domain" description="Ammonium transporter AmtB-like" evidence="10">
    <location>
        <begin position="5"/>
        <end position="385"/>
    </location>
</feature>
<feature type="transmembrane region" description="Helical" evidence="8">
    <location>
        <begin position="82"/>
        <end position="102"/>
    </location>
</feature>
<dbReference type="PROSITE" id="PS01219">
    <property type="entry name" value="AMMONIUM_TRANSP"/>
    <property type="match status" value="1"/>
</dbReference>
<dbReference type="InterPro" id="IPR029020">
    <property type="entry name" value="Ammonium/urea_transptr"/>
</dbReference>
<feature type="transmembrane region" description="Helical" evidence="8">
    <location>
        <begin position="146"/>
        <end position="167"/>
    </location>
</feature>